<evidence type="ECO:0000313" key="3">
    <source>
        <dbReference type="Proteomes" id="UP000199495"/>
    </source>
</evidence>
<proteinExistence type="predicted"/>
<organism evidence="2 3">
    <name type="scientific">Pelagibacterium luteolum</name>
    <dbReference type="NCBI Taxonomy" id="440168"/>
    <lineage>
        <taxon>Bacteria</taxon>
        <taxon>Pseudomonadati</taxon>
        <taxon>Pseudomonadota</taxon>
        <taxon>Alphaproteobacteria</taxon>
        <taxon>Hyphomicrobiales</taxon>
        <taxon>Devosiaceae</taxon>
        <taxon>Pelagibacterium</taxon>
    </lineage>
</organism>
<dbReference type="EMBL" id="FNCS01000006">
    <property type="protein sequence ID" value="SDG68916.1"/>
    <property type="molecule type" value="Genomic_DNA"/>
</dbReference>
<dbReference type="STRING" id="440168.SAMN04487974_10622"/>
<dbReference type="Proteomes" id="UP000199495">
    <property type="component" value="Unassembled WGS sequence"/>
</dbReference>
<keyword evidence="3" id="KW-1185">Reference proteome</keyword>
<dbReference type="OrthoDB" id="7960449at2"/>
<dbReference type="InterPro" id="IPR011250">
    <property type="entry name" value="OMP/PagP_B-barrel"/>
</dbReference>
<evidence type="ECO:0000313" key="2">
    <source>
        <dbReference type="EMBL" id="SDG68916.1"/>
    </source>
</evidence>
<dbReference type="AlphaFoldDB" id="A0A1G7WAB6"/>
<feature type="chain" id="PRO_5011718463" evidence="1">
    <location>
        <begin position="24"/>
        <end position="170"/>
    </location>
</feature>
<protein>
    <submittedName>
        <fullName evidence="2">Outer membrane immunogenic protein</fullName>
    </submittedName>
</protein>
<gene>
    <name evidence="2" type="ORF">SAMN04487974_10622</name>
</gene>
<accession>A0A1G7WAB6</accession>
<name>A0A1G7WAB6_9HYPH</name>
<feature type="signal peptide" evidence="1">
    <location>
        <begin position="1"/>
        <end position="23"/>
    </location>
</feature>
<evidence type="ECO:0000256" key="1">
    <source>
        <dbReference type="SAM" id="SignalP"/>
    </source>
</evidence>
<sequence>MSIGVRIAAVALSATAFGSAAMAQDYGPFGYGATGSGYGFDWNGFYAGVYGGGVPMGNTPSFNGGIFTGVNVSIESAVVGLEAQLGGDIGDELSLDALLMAKGGMALGPVLVYGTGGGGLVGGDVGYAFGGGADYGITDYMSVRGEVLGTGAWGDMPSDLRLTAGLSFHL</sequence>
<dbReference type="RefSeq" id="WP_090596309.1">
    <property type="nucleotide sequence ID" value="NZ_FNCS01000006.1"/>
</dbReference>
<reference evidence="2 3" key="1">
    <citation type="submission" date="2016-10" db="EMBL/GenBank/DDBJ databases">
        <authorList>
            <person name="de Groot N.N."/>
        </authorList>
    </citation>
    <scope>NUCLEOTIDE SEQUENCE [LARGE SCALE GENOMIC DNA]</scope>
    <source>
        <strain evidence="2 3">CGMCC 1.10267</strain>
    </source>
</reference>
<dbReference type="SUPFAM" id="SSF56925">
    <property type="entry name" value="OMPA-like"/>
    <property type="match status" value="1"/>
</dbReference>
<keyword evidence="1" id="KW-0732">Signal</keyword>